<protein>
    <recommendedName>
        <fullName evidence="6">Gamma-interferon-inducible lysosomal thiol reductase</fullName>
    </recommendedName>
</protein>
<feature type="chain" id="PRO_5042967465" description="Gamma-interferon-inducible lysosomal thiol reductase" evidence="3">
    <location>
        <begin position="32"/>
        <end position="241"/>
    </location>
</feature>
<evidence type="ECO:0008006" key="6">
    <source>
        <dbReference type="Google" id="ProtNLM"/>
    </source>
</evidence>
<evidence type="ECO:0000313" key="5">
    <source>
        <dbReference type="Proteomes" id="UP001346149"/>
    </source>
</evidence>
<sequence length="241" mass="27337">MGSSSSFHLNPCIPFLLAMCLLLGPISVSSTEKVTVSLYYESLCPYCANFIVNSLVKVFQKGLNSIVHLRLIPWGNSWIQSNGSFSCQHGPDECLLNTIQACAINIYPNVNRHFRFVYCIERLRLEGKHTEWGRCLGVDKMGRSPIDCYNNGRGHQLERKYAEETDRLKPPLRFVPWVIVNGHALQEDFPNFVRYVCQAYKGRPLPEACTSIQSTDDLLEEISFNSVCYAGEHKNSTSLQH</sequence>
<name>A0AAN7LYA9_TRANT</name>
<dbReference type="AlphaFoldDB" id="A0AAN7LYA9"/>
<comment type="similarity">
    <text evidence="1">Belongs to the GILT family.</text>
</comment>
<keyword evidence="5" id="KW-1185">Reference proteome</keyword>
<gene>
    <name evidence="4" type="ORF">SAY86_013189</name>
</gene>
<organism evidence="4 5">
    <name type="scientific">Trapa natans</name>
    <name type="common">Water chestnut</name>
    <dbReference type="NCBI Taxonomy" id="22666"/>
    <lineage>
        <taxon>Eukaryota</taxon>
        <taxon>Viridiplantae</taxon>
        <taxon>Streptophyta</taxon>
        <taxon>Embryophyta</taxon>
        <taxon>Tracheophyta</taxon>
        <taxon>Spermatophyta</taxon>
        <taxon>Magnoliopsida</taxon>
        <taxon>eudicotyledons</taxon>
        <taxon>Gunneridae</taxon>
        <taxon>Pentapetalae</taxon>
        <taxon>rosids</taxon>
        <taxon>malvids</taxon>
        <taxon>Myrtales</taxon>
        <taxon>Lythraceae</taxon>
        <taxon>Trapa</taxon>
    </lineage>
</organism>
<dbReference type="Pfam" id="PF03227">
    <property type="entry name" value="GILT"/>
    <property type="match status" value="1"/>
</dbReference>
<evidence type="ECO:0000313" key="4">
    <source>
        <dbReference type="EMBL" id="KAK4795195.1"/>
    </source>
</evidence>
<dbReference type="GO" id="GO:0016671">
    <property type="term" value="F:oxidoreductase activity, acting on a sulfur group of donors, disulfide as acceptor"/>
    <property type="evidence" value="ECO:0007669"/>
    <property type="project" value="InterPro"/>
</dbReference>
<evidence type="ECO:0000256" key="2">
    <source>
        <dbReference type="ARBA" id="ARBA00023180"/>
    </source>
</evidence>
<evidence type="ECO:0000256" key="1">
    <source>
        <dbReference type="ARBA" id="ARBA00005679"/>
    </source>
</evidence>
<keyword evidence="3" id="KW-0732">Signal</keyword>
<feature type="signal peptide" evidence="3">
    <location>
        <begin position="1"/>
        <end position="31"/>
    </location>
</feature>
<keyword evidence="2" id="KW-0325">Glycoprotein</keyword>
<dbReference type="EMBL" id="JAXQNO010000007">
    <property type="protein sequence ID" value="KAK4795195.1"/>
    <property type="molecule type" value="Genomic_DNA"/>
</dbReference>
<reference evidence="4 5" key="1">
    <citation type="journal article" date="2023" name="Hortic Res">
        <title>Pangenome of water caltrop reveals structural variations and asymmetric subgenome divergence after allopolyploidization.</title>
        <authorList>
            <person name="Zhang X."/>
            <person name="Chen Y."/>
            <person name="Wang L."/>
            <person name="Yuan Y."/>
            <person name="Fang M."/>
            <person name="Shi L."/>
            <person name="Lu R."/>
            <person name="Comes H.P."/>
            <person name="Ma Y."/>
            <person name="Chen Y."/>
            <person name="Huang G."/>
            <person name="Zhou Y."/>
            <person name="Zheng Z."/>
            <person name="Qiu Y."/>
        </authorList>
    </citation>
    <scope>NUCLEOTIDE SEQUENCE [LARGE SCALE GENOMIC DNA]</scope>
    <source>
        <strain evidence="4">F231</strain>
    </source>
</reference>
<dbReference type="Proteomes" id="UP001346149">
    <property type="component" value="Unassembled WGS sequence"/>
</dbReference>
<dbReference type="PANTHER" id="PTHR13234">
    <property type="entry name" value="GAMMA-INTERFERON INDUCIBLE LYSOSOMAL THIOL REDUCTASE GILT"/>
    <property type="match status" value="1"/>
</dbReference>
<dbReference type="InterPro" id="IPR004911">
    <property type="entry name" value="Interferon-induced_GILT"/>
</dbReference>
<evidence type="ECO:0000256" key="3">
    <source>
        <dbReference type="SAM" id="SignalP"/>
    </source>
</evidence>
<comment type="caution">
    <text evidence="4">The sequence shown here is derived from an EMBL/GenBank/DDBJ whole genome shotgun (WGS) entry which is preliminary data.</text>
</comment>
<proteinExistence type="inferred from homology"/>
<dbReference type="PANTHER" id="PTHR13234:SF48">
    <property type="entry name" value="GAMMA INTERFERON RESPONSIVE LYSOSOMAL THIOL (GILT) REDUCTASE FAMILY PROTEIN"/>
    <property type="match status" value="1"/>
</dbReference>
<accession>A0AAN7LYA9</accession>